<reference evidence="1" key="1">
    <citation type="journal article" date="2022" name="bioRxiv">
        <title>Population genetic analysis of Ophidiomyces ophidiicola, the causative agent of snake fungal disease, indicates recent introductions to the USA.</title>
        <authorList>
            <person name="Ladner J.T."/>
            <person name="Palmer J.M."/>
            <person name="Ettinger C.L."/>
            <person name="Stajich J.E."/>
            <person name="Farrell T.M."/>
            <person name="Glorioso B.M."/>
            <person name="Lawson B."/>
            <person name="Price S.J."/>
            <person name="Stengle A.G."/>
            <person name="Grear D.A."/>
            <person name="Lorch J.M."/>
        </authorList>
    </citation>
    <scope>NUCLEOTIDE SEQUENCE</scope>
    <source>
        <strain evidence="1">NWHC 24266-5</strain>
    </source>
</reference>
<proteinExistence type="predicted"/>
<gene>
    <name evidence="1" type="ORF">LOY88_004260</name>
</gene>
<evidence type="ECO:0000313" key="1">
    <source>
        <dbReference type="EMBL" id="KAI2385175.1"/>
    </source>
</evidence>
<dbReference type="EMBL" id="JALBCA010000062">
    <property type="protein sequence ID" value="KAI2385175.1"/>
    <property type="molecule type" value="Genomic_DNA"/>
</dbReference>
<sequence length="280" mass="29575">MRYILFTSAFSGLLFCIRASPIATGAIAQATPSEYDPPSTWLPLPPAPVATSAERTLYRVASRNNKDENEAAVPHLPEILSGFARFLNHREENTVKTTGGIQQSTENGVTGHKTCEPLTLIYARGTEEAGNIGTVVGPHLTAALRRLLNNKVTIQGVNYPATARDTSGLGADGPAMAALVKQALANCPATKIAVAGYSQGAMVVHDAAEILGNGKVAAAVVFGDPLRYLPLDIAMPGNIRKLCARGDPVCGNGEDISLHRSYGEVAEEAAQFIIKATEIR</sequence>
<protein>
    <submittedName>
        <fullName evidence="1">Uncharacterized protein</fullName>
    </submittedName>
</protein>
<name>A0ACB8UUX9_9EURO</name>
<accession>A0ACB8UUX9</accession>
<comment type="caution">
    <text evidence="1">The sequence shown here is derived from an EMBL/GenBank/DDBJ whole genome shotgun (WGS) entry which is preliminary data.</text>
</comment>
<organism evidence="1">
    <name type="scientific">Ophidiomyces ophidiicola</name>
    <dbReference type="NCBI Taxonomy" id="1387563"/>
    <lineage>
        <taxon>Eukaryota</taxon>
        <taxon>Fungi</taxon>
        <taxon>Dikarya</taxon>
        <taxon>Ascomycota</taxon>
        <taxon>Pezizomycotina</taxon>
        <taxon>Eurotiomycetes</taxon>
        <taxon>Eurotiomycetidae</taxon>
        <taxon>Onygenales</taxon>
        <taxon>Onygenaceae</taxon>
        <taxon>Ophidiomyces</taxon>
    </lineage>
</organism>